<evidence type="ECO:0000313" key="21">
    <source>
        <dbReference type="EMBL" id="QHQ98516.1"/>
    </source>
</evidence>
<dbReference type="AlphaFoldDB" id="A0A6B9WG44"/>
<keyword evidence="5 17" id="KW-0813">Transport</keyword>
<evidence type="ECO:0000256" key="9">
    <source>
        <dbReference type="ARBA" id="ARBA00022967"/>
    </source>
</evidence>
<organism evidence="21">
    <name type="scientific">Macrocheles glaber</name>
    <dbReference type="NCBI Taxonomy" id="99226"/>
    <lineage>
        <taxon>Eukaryota</taxon>
        <taxon>Metazoa</taxon>
        <taxon>Ecdysozoa</taxon>
        <taxon>Arthropoda</taxon>
        <taxon>Chelicerata</taxon>
        <taxon>Arachnida</taxon>
        <taxon>Acari</taxon>
        <taxon>Parasitiformes</taxon>
        <taxon>Mesostigmata</taxon>
        <taxon>Gamasina</taxon>
        <taxon>Eviphidoidea</taxon>
        <taxon>Macrochelidae</taxon>
        <taxon>Macrocheles</taxon>
    </lineage>
</organism>
<evidence type="ECO:0000256" key="16">
    <source>
        <dbReference type="ARBA" id="ARBA00049551"/>
    </source>
</evidence>
<dbReference type="Pfam" id="PF06455">
    <property type="entry name" value="NADH5_C"/>
    <property type="match status" value="1"/>
</dbReference>
<dbReference type="InterPro" id="IPR003945">
    <property type="entry name" value="NU5C-like"/>
</dbReference>
<feature type="transmembrane region" description="Helical" evidence="17">
    <location>
        <begin position="212"/>
        <end position="236"/>
    </location>
</feature>
<keyword evidence="12 17" id="KW-0520">NAD</keyword>
<evidence type="ECO:0000259" key="20">
    <source>
        <dbReference type="Pfam" id="PF06455"/>
    </source>
</evidence>
<feature type="transmembrane region" description="Helical" evidence="17">
    <location>
        <begin position="415"/>
        <end position="444"/>
    </location>
</feature>
<keyword evidence="15 17" id="KW-0472">Membrane</keyword>
<comment type="similarity">
    <text evidence="17">Belongs to the complex I subunit 5 family.</text>
</comment>
<accession>A0A6B9WG44</accession>
<feature type="transmembrane region" description="Helical" evidence="17">
    <location>
        <begin position="7"/>
        <end position="29"/>
    </location>
</feature>
<evidence type="ECO:0000259" key="19">
    <source>
        <dbReference type="Pfam" id="PF00662"/>
    </source>
</evidence>
<dbReference type="EC" id="7.1.1.2" evidence="3 17"/>
<dbReference type="Pfam" id="PF00361">
    <property type="entry name" value="Proton_antipo_M"/>
    <property type="match status" value="1"/>
</dbReference>
<evidence type="ECO:0000256" key="2">
    <source>
        <dbReference type="ARBA" id="ARBA00004448"/>
    </source>
</evidence>
<feature type="transmembrane region" description="Helical" evidence="17">
    <location>
        <begin position="544"/>
        <end position="562"/>
    </location>
</feature>
<dbReference type="GO" id="GO:0015990">
    <property type="term" value="P:electron transport coupled proton transport"/>
    <property type="evidence" value="ECO:0007669"/>
    <property type="project" value="TreeGrafter"/>
</dbReference>
<feature type="transmembrane region" description="Helical" evidence="17">
    <location>
        <begin position="368"/>
        <end position="387"/>
    </location>
</feature>
<comment type="subcellular location">
    <subcellularLocation>
        <location evidence="2">Mitochondrion inner membrane</location>
        <topology evidence="2">Multi-pass membrane protein</topology>
    </subcellularLocation>
</comment>
<evidence type="ECO:0000256" key="8">
    <source>
        <dbReference type="ARBA" id="ARBA00022792"/>
    </source>
</evidence>
<reference evidence="21" key="1">
    <citation type="journal article" date="2019" name="Zool. Scr.">
        <title>Mitochondrial genome reorganization characterizes various lineages of mesostigmatid mites (Acari: Parasitiformes).</title>
        <authorList>
            <person name="Li W.-N."/>
            <person name="Shao R."/>
            <person name="Zhang Q."/>
            <person name="Deng W."/>
            <person name="Xue X.-F."/>
        </authorList>
    </citation>
    <scope>NUCLEOTIDE SEQUENCE</scope>
</reference>
<evidence type="ECO:0000256" key="12">
    <source>
        <dbReference type="ARBA" id="ARBA00023027"/>
    </source>
</evidence>
<protein>
    <recommendedName>
        <fullName evidence="4 17">NADH-ubiquinone oxidoreductase chain 5</fullName>
        <ecNumber evidence="3 17">7.1.1.2</ecNumber>
    </recommendedName>
</protein>
<dbReference type="GO" id="GO:0008137">
    <property type="term" value="F:NADH dehydrogenase (ubiquinone) activity"/>
    <property type="evidence" value="ECO:0007669"/>
    <property type="project" value="UniProtKB-EC"/>
</dbReference>
<dbReference type="GO" id="GO:0042773">
    <property type="term" value="P:ATP synthesis coupled electron transport"/>
    <property type="evidence" value="ECO:0007669"/>
    <property type="project" value="InterPro"/>
</dbReference>
<dbReference type="PANTHER" id="PTHR42829">
    <property type="entry name" value="NADH-UBIQUINONE OXIDOREDUCTASE CHAIN 5"/>
    <property type="match status" value="1"/>
</dbReference>
<dbReference type="GO" id="GO:0003954">
    <property type="term" value="F:NADH dehydrogenase activity"/>
    <property type="evidence" value="ECO:0007669"/>
    <property type="project" value="TreeGrafter"/>
</dbReference>
<comment type="catalytic activity">
    <reaction evidence="16 17">
        <text>a ubiquinone + NADH + 5 H(+)(in) = a ubiquinol + NAD(+) + 4 H(+)(out)</text>
        <dbReference type="Rhea" id="RHEA:29091"/>
        <dbReference type="Rhea" id="RHEA-COMP:9565"/>
        <dbReference type="Rhea" id="RHEA-COMP:9566"/>
        <dbReference type="ChEBI" id="CHEBI:15378"/>
        <dbReference type="ChEBI" id="CHEBI:16389"/>
        <dbReference type="ChEBI" id="CHEBI:17976"/>
        <dbReference type="ChEBI" id="CHEBI:57540"/>
        <dbReference type="ChEBI" id="CHEBI:57945"/>
        <dbReference type="EC" id="7.1.1.2"/>
    </reaction>
</comment>
<gene>
    <name evidence="21" type="primary">nad5</name>
</gene>
<feature type="transmembrane region" description="Helical" evidence="17">
    <location>
        <begin position="178"/>
        <end position="200"/>
    </location>
</feature>
<keyword evidence="10" id="KW-0249">Electron transport</keyword>
<dbReference type="PANTHER" id="PTHR42829:SF2">
    <property type="entry name" value="NADH-UBIQUINONE OXIDOREDUCTASE CHAIN 5"/>
    <property type="match status" value="1"/>
</dbReference>
<comment type="function">
    <text evidence="1">Core subunit of the mitochondrial membrane respiratory chain NADH dehydrogenase (Complex I) that is believed to belong to the minimal assembly required for catalysis. Complex I functions in the transfer of electrons from NADH to the respiratory chain. The immediate electron acceptor for the enzyme is believed to be ubiquinone.</text>
</comment>
<feature type="domain" description="NADH-Ubiquinone oxidoreductase (complex I) chain 5 N-terminal" evidence="19">
    <location>
        <begin position="46"/>
        <end position="83"/>
    </location>
</feature>
<feature type="transmembrane region" description="Helical" evidence="17">
    <location>
        <begin position="49"/>
        <end position="75"/>
    </location>
</feature>
<proteinExistence type="inferred from homology"/>
<evidence type="ECO:0000256" key="14">
    <source>
        <dbReference type="ARBA" id="ARBA00023128"/>
    </source>
</evidence>
<evidence type="ECO:0000256" key="1">
    <source>
        <dbReference type="ARBA" id="ARBA00003257"/>
    </source>
</evidence>
<evidence type="ECO:0000256" key="7">
    <source>
        <dbReference type="ARBA" id="ARBA00022692"/>
    </source>
</evidence>
<evidence type="ECO:0000256" key="4">
    <source>
        <dbReference type="ARBA" id="ARBA00021096"/>
    </source>
</evidence>
<feature type="transmembrane region" description="Helical" evidence="17">
    <location>
        <begin position="87"/>
        <end position="104"/>
    </location>
</feature>
<keyword evidence="6" id="KW-0679">Respiratory chain</keyword>
<keyword evidence="14 17" id="KW-0496">Mitochondrion</keyword>
<evidence type="ECO:0000256" key="15">
    <source>
        <dbReference type="ARBA" id="ARBA00023136"/>
    </source>
</evidence>
<geneLocation type="mitochondrion" evidence="21"/>
<name>A0A6B9WG44_9ACAR</name>
<evidence type="ECO:0000256" key="17">
    <source>
        <dbReference type="RuleBase" id="RU003404"/>
    </source>
</evidence>
<keyword evidence="7 17" id="KW-0812">Transmembrane</keyword>
<feature type="domain" description="NADH dehydrogenase subunit 5 C-terminal" evidence="20">
    <location>
        <begin position="388"/>
        <end position="562"/>
    </location>
</feature>
<keyword evidence="9" id="KW-1278">Translocase</keyword>
<feature type="transmembrane region" description="Helical" evidence="17">
    <location>
        <begin position="456"/>
        <end position="473"/>
    </location>
</feature>
<feature type="transmembrane region" description="Helical" evidence="17">
    <location>
        <begin position="150"/>
        <end position="172"/>
    </location>
</feature>
<dbReference type="PRINTS" id="PR01434">
    <property type="entry name" value="NADHDHGNASE5"/>
</dbReference>
<keyword evidence="13 17" id="KW-0830">Ubiquinone</keyword>
<dbReference type="InterPro" id="IPR001750">
    <property type="entry name" value="ND/Mrp_TM"/>
</dbReference>
<feature type="transmembrane region" description="Helical" evidence="17">
    <location>
        <begin position="325"/>
        <end position="348"/>
    </location>
</feature>
<keyword evidence="11 17" id="KW-1133">Transmembrane helix</keyword>
<evidence type="ECO:0000256" key="11">
    <source>
        <dbReference type="ARBA" id="ARBA00022989"/>
    </source>
</evidence>
<evidence type="ECO:0000256" key="6">
    <source>
        <dbReference type="ARBA" id="ARBA00022660"/>
    </source>
</evidence>
<evidence type="ECO:0000256" key="10">
    <source>
        <dbReference type="ARBA" id="ARBA00022982"/>
    </source>
</evidence>
<feature type="transmembrane region" description="Helical" evidence="17">
    <location>
        <begin position="267"/>
        <end position="286"/>
    </location>
</feature>
<dbReference type="InterPro" id="IPR010934">
    <property type="entry name" value="NADH_DH_su5_C"/>
</dbReference>
<dbReference type="EMBL" id="MK270525">
    <property type="protein sequence ID" value="QHQ98516.1"/>
    <property type="molecule type" value="Genomic_DNA"/>
</dbReference>
<feature type="transmembrane region" description="Helical" evidence="17">
    <location>
        <begin position="242"/>
        <end position="260"/>
    </location>
</feature>
<feature type="transmembrane region" description="Helical" evidence="17">
    <location>
        <begin position="485"/>
        <end position="504"/>
    </location>
</feature>
<dbReference type="Pfam" id="PF00662">
    <property type="entry name" value="Proton_antipo_N"/>
    <property type="match status" value="1"/>
</dbReference>
<keyword evidence="8" id="KW-0999">Mitochondrion inner membrane</keyword>
<comment type="function">
    <text evidence="17">Core subunit of the mitochondrial membrane respiratory chain NADH dehydrogenase (Complex I) which catalyzes electron transfer from NADH through the respiratory chain, using ubiquinone as an electron acceptor. Essential for the catalytic activity and assembly of complex I.</text>
</comment>
<evidence type="ECO:0000256" key="13">
    <source>
        <dbReference type="ARBA" id="ARBA00023075"/>
    </source>
</evidence>
<feature type="domain" description="NADH:quinone oxidoreductase/Mrp antiporter transmembrane" evidence="18">
    <location>
        <begin position="107"/>
        <end position="381"/>
    </location>
</feature>
<evidence type="ECO:0000256" key="3">
    <source>
        <dbReference type="ARBA" id="ARBA00012944"/>
    </source>
</evidence>
<dbReference type="InterPro" id="IPR001516">
    <property type="entry name" value="Proton_antipo_N"/>
</dbReference>
<evidence type="ECO:0000259" key="18">
    <source>
        <dbReference type="Pfam" id="PF00361"/>
    </source>
</evidence>
<dbReference type="GO" id="GO:0005743">
    <property type="term" value="C:mitochondrial inner membrane"/>
    <property type="evidence" value="ECO:0007669"/>
    <property type="project" value="UniProtKB-SubCell"/>
</dbReference>
<evidence type="ECO:0000256" key="5">
    <source>
        <dbReference type="ARBA" id="ARBA00022448"/>
    </source>
</evidence>
<sequence>MTMLYKSWSLVIFMSALFCSFFSIWFLMYNNYIIFEYNLTSFFICDINFFFYFDWMSLLFLSVVLYISSMVVLYSACYMREESMKKIFLILVLSFILSMLLLIVCLNVLTILIGWDGLGLVSYCLVAYYQNESSQVASLLTVMTNRIGDVGMLMAIIFMSSCGSWGILEYGYLKNMNIIIIMLMLAALTKSAQMPFSAWLPAAMAAPTPVSALVHSSTLVTAGVYLMLRFFFFFEWSLFSKSLFYISLMTTLMAGIVAAFEMDLKKVIAMSTLSQLGTMFLVVSVGEFILGFFHLLSHAVIKAMLFLAAGVAIHSSGGYQDMRKLVCLSSVSPVVSSCMAVGCLSLSGFPFTSGFYSKDALLEFLYSLHFNMWIGSLIFLTIIFTVVYSFRICFFSILMSGGTFSYYYCVIDSEFVVSIFMLCFVSIFFGASMSWGCFVTMYSFYLTWGWKMVNNLILIVPVLMMCFYSVVFLSKSNVFVKQLEFFFANMWYIPCVNLMALKLVSKMSNYYKVVDNCWVEELSSMGLYKYFHTSGKILFFMQQFKMMTLVFYTFLLFLFFVIL</sequence>